<dbReference type="InterPro" id="IPR036388">
    <property type="entry name" value="WH-like_DNA-bd_sf"/>
</dbReference>
<keyword evidence="2" id="KW-0805">Transcription regulation</keyword>
<reference evidence="9" key="1">
    <citation type="submission" date="2015-03" db="EMBL/GenBank/DDBJ databases">
        <authorList>
            <person name="Wibberg D."/>
        </authorList>
    </citation>
    <scope>NUCLEOTIDE SEQUENCE [LARGE SCALE GENOMIC DNA]</scope>
</reference>
<dbReference type="GO" id="GO:0016987">
    <property type="term" value="F:sigma factor activity"/>
    <property type="evidence" value="ECO:0007669"/>
    <property type="project" value="UniProtKB-KW"/>
</dbReference>
<dbReference type="InterPro" id="IPR039425">
    <property type="entry name" value="RNA_pol_sigma-70-like"/>
</dbReference>
<evidence type="ECO:0000256" key="1">
    <source>
        <dbReference type="ARBA" id="ARBA00010641"/>
    </source>
</evidence>
<dbReference type="PANTHER" id="PTHR43133:SF25">
    <property type="entry name" value="RNA POLYMERASE SIGMA FACTOR RFAY-RELATED"/>
    <property type="match status" value="1"/>
</dbReference>
<feature type="domain" description="RNA polymerase sigma factor 70 region 4 type 2" evidence="7">
    <location>
        <begin position="162"/>
        <end position="213"/>
    </location>
</feature>
<dbReference type="GO" id="GO:0003677">
    <property type="term" value="F:DNA binding"/>
    <property type="evidence" value="ECO:0007669"/>
    <property type="project" value="InterPro"/>
</dbReference>
<dbReference type="EMBL" id="LN831776">
    <property type="protein sequence ID" value="CQR54891.1"/>
    <property type="molecule type" value="Genomic_DNA"/>
</dbReference>
<dbReference type="InterPro" id="IPR014284">
    <property type="entry name" value="RNA_pol_sigma-70_dom"/>
</dbReference>
<protein>
    <submittedName>
        <fullName evidence="8">Uncharacterized protein</fullName>
    </submittedName>
</protein>
<dbReference type="KEGG" id="pri:PRIO_2486"/>
<dbReference type="Gene3D" id="1.10.10.10">
    <property type="entry name" value="Winged helix-like DNA-binding domain superfamily/Winged helix DNA-binding domain"/>
    <property type="match status" value="1"/>
</dbReference>
<feature type="domain" description="RNA polymerase sigma-70 region 2" evidence="6">
    <location>
        <begin position="44"/>
        <end position="112"/>
    </location>
</feature>
<dbReference type="InterPro" id="IPR013324">
    <property type="entry name" value="RNA_pol_sigma_r3/r4-like"/>
</dbReference>
<evidence type="ECO:0000256" key="2">
    <source>
        <dbReference type="ARBA" id="ARBA00023015"/>
    </source>
</evidence>
<feature type="region of interest" description="Disordered" evidence="5">
    <location>
        <begin position="113"/>
        <end position="139"/>
    </location>
</feature>
<keyword evidence="3" id="KW-0731">Sigma factor</keyword>
<feature type="region of interest" description="Disordered" evidence="5">
    <location>
        <begin position="1"/>
        <end position="24"/>
    </location>
</feature>
<dbReference type="Pfam" id="PF08281">
    <property type="entry name" value="Sigma70_r4_2"/>
    <property type="match status" value="1"/>
</dbReference>
<dbReference type="InterPro" id="IPR013325">
    <property type="entry name" value="RNA_pol_sigma_r2"/>
</dbReference>
<evidence type="ECO:0000313" key="8">
    <source>
        <dbReference type="EMBL" id="CQR54891.1"/>
    </source>
</evidence>
<accession>A0A0E4H907</accession>
<dbReference type="AlphaFoldDB" id="A0A0E4H907"/>
<dbReference type="SUPFAM" id="SSF88659">
    <property type="entry name" value="Sigma3 and sigma4 domains of RNA polymerase sigma factors"/>
    <property type="match status" value="1"/>
</dbReference>
<evidence type="ECO:0000256" key="5">
    <source>
        <dbReference type="SAM" id="MobiDB-lite"/>
    </source>
</evidence>
<organism evidence="8 9">
    <name type="scientific">Paenibacillus riograndensis SBR5</name>
    <dbReference type="NCBI Taxonomy" id="1073571"/>
    <lineage>
        <taxon>Bacteria</taxon>
        <taxon>Bacillati</taxon>
        <taxon>Bacillota</taxon>
        <taxon>Bacilli</taxon>
        <taxon>Bacillales</taxon>
        <taxon>Paenibacillaceae</taxon>
        <taxon>Paenibacillus</taxon>
        <taxon>Paenibacillus sonchi group</taxon>
    </lineage>
</organism>
<gene>
    <name evidence="8" type="ORF">PRIO_2486</name>
</gene>
<dbReference type="PANTHER" id="PTHR43133">
    <property type="entry name" value="RNA POLYMERASE ECF-TYPE SIGMA FACTO"/>
    <property type="match status" value="1"/>
</dbReference>
<evidence type="ECO:0000256" key="4">
    <source>
        <dbReference type="ARBA" id="ARBA00023163"/>
    </source>
</evidence>
<dbReference type="SUPFAM" id="SSF88946">
    <property type="entry name" value="Sigma2 domain of RNA polymerase sigma factors"/>
    <property type="match status" value="1"/>
</dbReference>
<dbReference type="InterPro" id="IPR007627">
    <property type="entry name" value="RNA_pol_sigma70_r2"/>
</dbReference>
<evidence type="ECO:0000259" key="7">
    <source>
        <dbReference type="Pfam" id="PF08281"/>
    </source>
</evidence>
<evidence type="ECO:0000256" key="3">
    <source>
        <dbReference type="ARBA" id="ARBA00023082"/>
    </source>
</evidence>
<proteinExistence type="inferred from homology"/>
<dbReference type="HOGENOM" id="CLU_047691_3_0_9"/>
<dbReference type="PATRIC" id="fig|1073571.4.peg.2648"/>
<feature type="compositionally biased region" description="Polar residues" evidence="5">
    <location>
        <begin position="1"/>
        <end position="15"/>
    </location>
</feature>
<dbReference type="InterPro" id="IPR013249">
    <property type="entry name" value="RNA_pol_sigma70_r4_t2"/>
</dbReference>
<dbReference type="NCBIfam" id="TIGR02937">
    <property type="entry name" value="sigma70-ECF"/>
    <property type="match status" value="1"/>
</dbReference>
<dbReference type="STRING" id="483937.AMQ84_14455"/>
<dbReference type="RefSeq" id="WP_020428179.1">
    <property type="nucleotide sequence ID" value="NZ_AGBD01000577.1"/>
</dbReference>
<keyword evidence="4" id="KW-0804">Transcription</keyword>
<dbReference type="Proteomes" id="UP000033163">
    <property type="component" value="Chromosome I"/>
</dbReference>
<dbReference type="Gene3D" id="1.10.1740.10">
    <property type="match status" value="1"/>
</dbReference>
<dbReference type="GO" id="GO:0006352">
    <property type="term" value="P:DNA-templated transcription initiation"/>
    <property type="evidence" value="ECO:0007669"/>
    <property type="project" value="InterPro"/>
</dbReference>
<dbReference type="Pfam" id="PF04542">
    <property type="entry name" value="Sigma70_r2"/>
    <property type="match status" value="1"/>
</dbReference>
<sequence length="235" mass="27580">MTDRNVGTDSSSPRPNSKDKGPPDEEAAMLLRFRQGEREAFEWLVRKYRQPAVHFAHHLTGDYHLAEDLAQDCFAHLLVYPEKYDFRASFKTYLYTLLRHKCIDAWRKSRRTLPGEAGGRNESGRMSPEDHPDDGQMSGRYISPYALDDPARLAIVREEDREWHRRMRMLKPDYRLAVYLVDIAQLSYEEASSIMQRSTVSFRVLLHRARKKLRQIYEGEEWDCEIQRTGASISR</sequence>
<comment type="similarity">
    <text evidence="1">Belongs to the sigma-70 factor family. ECF subfamily.</text>
</comment>
<evidence type="ECO:0000313" key="9">
    <source>
        <dbReference type="Proteomes" id="UP000033163"/>
    </source>
</evidence>
<name>A0A0E4H907_9BACL</name>
<evidence type="ECO:0000259" key="6">
    <source>
        <dbReference type="Pfam" id="PF04542"/>
    </source>
</evidence>